<gene>
    <name evidence="1" type="ORF">L332_02990</name>
</gene>
<keyword evidence="2" id="KW-1185">Reference proteome</keyword>
<proteinExistence type="predicted"/>
<name>U1MNE4_9MICO</name>
<evidence type="ECO:0008006" key="3">
    <source>
        <dbReference type="Google" id="ProtNLM"/>
    </source>
</evidence>
<evidence type="ECO:0000313" key="1">
    <source>
        <dbReference type="EMBL" id="ERG63416.1"/>
    </source>
</evidence>
<dbReference type="AlphaFoldDB" id="U1MNE4"/>
<sequence length="56" mass="5786">MLTGGWNAEYEEVAAALVELGAAHEVLVGHGHAVADHPDCAERIRAFVTSVEGTGA</sequence>
<evidence type="ECO:0000313" key="2">
    <source>
        <dbReference type="Proteomes" id="UP000016462"/>
    </source>
</evidence>
<comment type="caution">
    <text evidence="1">The sequence shown here is derived from an EMBL/GenBank/DDBJ whole genome shotgun (WGS) entry which is preliminary data.</text>
</comment>
<accession>U1MNE4</accession>
<dbReference type="EMBL" id="ASHR01000032">
    <property type="protein sequence ID" value="ERG63416.1"/>
    <property type="molecule type" value="Genomic_DNA"/>
</dbReference>
<dbReference type="Proteomes" id="UP000016462">
    <property type="component" value="Unassembled WGS sequence"/>
</dbReference>
<organism evidence="1 2">
    <name type="scientific">Agrococcus pavilionensis RW1</name>
    <dbReference type="NCBI Taxonomy" id="1330458"/>
    <lineage>
        <taxon>Bacteria</taxon>
        <taxon>Bacillati</taxon>
        <taxon>Actinomycetota</taxon>
        <taxon>Actinomycetes</taxon>
        <taxon>Micrococcales</taxon>
        <taxon>Microbacteriaceae</taxon>
        <taxon>Agrococcus</taxon>
    </lineage>
</organism>
<protein>
    <recommendedName>
        <fullName evidence="3">Alpha/beta hydrolase</fullName>
    </recommendedName>
</protein>
<reference evidence="1 2" key="1">
    <citation type="journal article" date="2013" name="Genome Announc.">
        <title>First draft genome sequence from a member of the genus agrococcus, isolated from modern microbialites.</title>
        <authorList>
            <person name="White R.A.III."/>
            <person name="Grassa C.J."/>
            <person name="Suttle C.A."/>
        </authorList>
    </citation>
    <scope>NUCLEOTIDE SEQUENCE [LARGE SCALE GENOMIC DNA]</scope>
    <source>
        <strain evidence="1 2">RW1</strain>
    </source>
</reference>
<dbReference type="RefSeq" id="WP_021011393.1">
    <property type="nucleotide sequence ID" value="NZ_ASHR01000032.1"/>
</dbReference>